<feature type="domain" description="SIS" evidence="1">
    <location>
        <begin position="35"/>
        <end position="216"/>
    </location>
</feature>
<dbReference type="AlphaFoldDB" id="A0AAJ1IJT4"/>
<organism evidence="2 3">
    <name type="scientific">Candidatus Thalassospirochaeta sargassi</name>
    <dbReference type="NCBI Taxonomy" id="3119039"/>
    <lineage>
        <taxon>Bacteria</taxon>
        <taxon>Pseudomonadati</taxon>
        <taxon>Spirochaetota</taxon>
        <taxon>Spirochaetia</taxon>
        <taxon>Spirochaetales</taxon>
        <taxon>Spirochaetaceae</taxon>
        <taxon>Candidatus Thalassospirochaeta</taxon>
    </lineage>
</organism>
<reference evidence="2 3" key="1">
    <citation type="submission" date="2022-12" db="EMBL/GenBank/DDBJ databases">
        <title>Metagenome assembled genome from gulf of manar.</title>
        <authorList>
            <person name="Kohli P."/>
            <person name="Pk S."/>
            <person name="Venkata Ramana C."/>
            <person name="Sasikala C."/>
        </authorList>
    </citation>
    <scope>NUCLEOTIDE SEQUENCE [LARGE SCALE GENOMIC DNA]</scope>
    <source>
        <strain evidence="2">JB008</strain>
    </source>
</reference>
<accession>A0AAJ1IJT4</accession>
<protein>
    <submittedName>
        <fullName evidence="2">SIS domain-containing protein</fullName>
    </submittedName>
</protein>
<dbReference type="Pfam" id="PF13580">
    <property type="entry name" value="SIS_2"/>
    <property type="match status" value="2"/>
</dbReference>
<dbReference type="SUPFAM" id="SSF53697">
    <property type="entry name" value="SIS domain"/>
    <property type="match status" value="1"/>
</dbReference>
<dbReference type="CDD" id="cd05006">
    <property type="entry name" value="SIS_GmhA"/>
    <property type="match status" value="1"/>
</dbReference>
<sequence>MNKQNNTDFFINDLITRHSKLESSRDSIAAAAEMLIESAEKDGKFLICGNGGSSADADHIVGELMKGFVLPRSLNQAQKEALTRVGGEQGTEMAEHLQQGIPAISLSSHTALNTAFLNDVEPSLVFAQQVMGYGKPGDIFWGISTSGNSTNVAAAAIAAKACGLKTLAMTGRDGGRLNEICDICIKVDEKETFKIQELHLPVYHSLCLIIEDFFFA</sequence>
<dbReference type="InterPro" id="IPR046348">
    <property type="entry name" value="SIS_dom_sf"/>
</dbReference>
<gene>
    <name evidence="2" type="ORF">PQJ61_16785</name>
</gene>
<dbReference type="EMBL" id="JAQQAL010000046">
    <property type="protein sequence ID" value="MDC7228420.1"/>
    <property type="molecule type" value="Genomic_DNA"/>
</dbReference>
<dbReference type="Proteomes" id="UP001221217">
    <property type="component" value="Unassembled WGS sequence"/>
</dbReference>
<dbReference type="InterPro" id="IPR035461">
    <property type="entry name" value="GmhA/DiaA"/>
</dbReference>
<proteinExistence type="predicted"/>
<dbReference type="GO" id="GO:1901135">
    <property type="term" value="P:carbohydrate derivative metabolic process"/>
    <property type="evidence" value="ECO:0007669"/>
    <property type="project" value="InterPro"/>
</dbReference>
<dbReference type="GO" id="GO:0097367">
    <property type="term" value="F:carbohydrate derivative binding"/>
    <property type="evidence" value="ECO:0007669"/>
    <property type="project" value="InterPro"/>
</dbReference>
<evidence type="ECO:0000313" key="3">
    <source>
        <dbReference type="Proteomes" id="UP001221217"/>
    </source>
</evidence>
<evidence type="ECO:0000313" key="2">
    <source>
        <dbReference type="EMBL" id="MDC7228420.1"/>
    </source>
</evidence>
<dbReference type="PROSITE" id="PS51464">
    <property type="entry name" value="SIS"/>
    <property type="match status" value="1"/>
</dbReference>
<evidence type="ECO:0000259" key="1">
    <source>
        <dbReference type="PROSITE" id="PS51464"/>
    </source>
</evidence>
<dbReference type="Gene3D" id="3.40.50.10490">
    <property type="entry name" value="Glucose-6-phosphate isomerase like protein, domain 1"/>
    <property type="match status" value="1"/>
</dbReference>
<dbReference type="InterPro" id="IPR050099">
    <property type="entry name" value="SIS_GmhA/DiaA_subfam"/>
</dbReference>
<dbReference type="InterPro" id="IPR001347">
    <property type="entry name" value="SIS_dom"/>
</dbReference>
<dbReference type="PANTHER" id="PTHR30390:SF6">
    <property type="entry name" value="DNAA INITIATOR-ASSOCIATING PROTEIN DIAA"/>
    <property type="match status" value="1"/>
</dbReference>
<name>A0AAJ1IJT4_9SPIO</name>
<comment type="caution">
    <text evidence="2">The sequence shown here is derived from an EMBL/GenBank/DDBJ whole genome shotgun (WGS) entry which is preliminary data.</text>
</comment>
<dbReference type="PANTHER" id="PTHR30390">
    <property type="entry name" value="SEDOHEPTULOSE 7-PHOSPHATE ISOMERASE / DNAA INITIATOR-ASSOCIATING FACTOR FOR REPLICATION INITIATION"/>
    <property type="match status" value="1"/>
</dbReference>